<dbReference type="RefSeq" id="WP_180894079.1">
    <property type="nucleotide sequence ID" value="NZ_JACCKD010000006.1"/>
</dbReference>
<sequence>MLAEDREFLARIARAHRTVTESFFALTEGALSREATAWLGGEYTAIGAEFTRRAQRSVVDPEPPVVDDDGIEYIPGPDSGDEDGRS</sequence>
<dbReference type="EMBL" id="JACCKD010000006">
    <property type="protein sequence ID" value="MBA0127259.1"/>
    <property type="molecule type" value="Genomic_DNA"/>
</dbReference>
<organism evidence="2 3">
    <name type="scientific">Haloechinothrix aidingensis</name>
    <dbReference type="NCBI Taxonomy" id="2752311"/>
    <lineage>
        <taxon>Bacteria</taxon>
        <taxon>Bacillati</taxon>
        <taxon>Actinomycetota</taxon>
        <taxon>Actinomycetes</taxon>
        <taxon>Pseudonocardiales</taxon>
        <taxon>Pseudonocardiaceae</taxon>
        <taxon>Haloechinothrix</taxon>
    </lineage>
</organism>
<evidence type="ECO:0000313" key="3">
    <source>
        <dbReference type="Proteomes" id="UP000582974"/>
    </source>
</evidence>
<feature type="region of interest" description="Disordered" evidence="1">
    <location>
        <begin position="55"/>
        <end position="86"/>
    </location>
</feature>
<comment type="caution">
    <text evidence="2">The sequence shown here is derived from an EMBL/GenBank/DDBJ whole genome shotgun (WGS) entry which is preliminary data.</text>
</comment>
<dbReference type="AlphaFoldDB" id="A0A838AD95"/>
<dbReference type="Proteomes" id="UP000582974">
    <property type="component" value="Unassembled WGS sequence"/>
</dbReference>
<reference evidence="2 3" key="1">
    <citation type="submission" date="2020-07" db="EMBL/GenBank/DDBJ databases">
        <title>Genome of Haloechinothrix sp.</title>
        <authorList>
            <person name="Tang S.-K."/>
            <person name="Yang L."/>
            <person name="Zhu W.-Y."/>
        </authorList>
    </citation>
    <scope>NUCLEOTIDE SEQUENCE [LARGE SCALE GENOMIC DNA]</scope>
    <source>
        <strain evidence="2 3">YIM 98757</strain>
    </source>
</reference>
<accession>A0A838AD95</accession>
<proteinExistence type="predicted"/>
<evidence type="ECO:0000313" key="2">
    <source>
        <dbReference type="EMBL" id="MBA0127259.1"/>
    </source>
</evidence>
<keyword evidence="3" id="KW-1185">Reference proteome</keyword>
<evidence type="ECO:0000256" key="1">
    <source>
        <dbReference type="SAM" id="MobiDB-lite"/>
    </source>
</evidence>
<gene>
    <name evidence="2" type="ORF">H0B56_17045</name>
</gene>
<protein>
    <submittedName>
        <fullName evidence="2">Uncharacterized protein</fullName>
    </submittedName>
</protein>
<name>A0A838AD95_9PSEU</name>